<comment type="pathway">
    <text evidence="5 8">Amino-acid biosynthesis; L-lysine biosynthesis via DAP pathway; L-lysine from DL-2,6-diaminopimelate: step 1/1.</text>
</comment>
<comment type="cofactor">
    <cofactor evidence="1 5 7 8">
        <name>pyridoxal 5'-phosphate</name>
        <dbReference type="ChEBI" id="CHEBI:597326"/>
    </cofactor>
</comment>
<dbReference type="UniPathway" id="UPA00034">
    <property type="reaction ID" value="UER00027"/>
</dbReference>
<dbReference type="GO" id="GO:0030170">
    <property type="term" value="F:pyridoxal phosphate binding"/>
    <property type="evidence" value="ECO:0007669"/>
    <property type="project" value="UniProtKB-UniRule"/>
</dbReference>
<evidence type="ECO:0000313" key="11">
    <source>
        <dbReference type="EMBL" id="RUO38949.1"/>
    </source>
</evidence>
<feature type="binding site" evidence="5">
    <location>
        <position position="311"/>
    </location>
    <ligand>
        <name>substrate</name>
    </ligand>
</feature>
<keyword evidence="4 5" id="KW-0456">Lyase</keyword>
<dbReference type="PANTHER" id="PTHR43727:SF2">
    <property type="entry name" value="GROUP IV DECARBOXYLASE"/>
    <property type="match status" value="1"/>
</dbReference>
<accession>A0A7Z6ZRN8</accession>
<sequence length="419" mass="45402">MAFEYRNGSLHADAVDLNQLAHDYGTPLYVYSAQQIRANWKQFADHWPQPHQLCYAVKANSNLGVLHLLAQLGAGFDIVSGGELARVIAAGGKASATVFSGVGKSKEEIAYALEQGIGCFNVESAAELERINEIAAAKGVMAPVSFRVNPDVDAQTHPYIATGLKANKFGIAMQHAKTVIRRGAEMSHIHVKGVDCHIGSQILTTQPFLDAADRMLQLIADVRAEGIEITHLDMGGGVGIPYQQEKSPAVSEYLQALLAKAAQFDNLTLMLEPGRAIVGNAGVLLSKVEYYKPGEEKNFLLVDAGMNDLLRPALYQAYHQIVAVNEVPESSPSDRLVDVVGPVCETGDFFGHARHLSANQDDIIAILNAGAYGFTMSSNYNTRPRAAEVIVDGDQIHLVRQRERLADLWKGESIMGAKQ</sequence>
<keyword evidence="5" id="KW-0028">Amino-acid biosynthesis</keyword>
<keyword evidence="5 8" id="KW-0457">Lysine biosynthesis</keyword>
<dbReference type="EC" id="4.1.1.20" evidence="5 6"/>
<dbReference type="NCBIfam" id="TIGR01048">
    <property type="entry name" value="lysA"/>
    <property type="match status" value="1"/>
</dbReference>
<evidence type="ECO:0000313" key="12">
    <source>
        <dbReference type="Proteomes" id="UP000287766"/>
    </source>
</evidence>
<dbReference type="InterPro" id="IPR022644">
    <property type="entry name" value="De-COase2_N"/>
</dbReference>
<comment type="caution">
    <text evidence="11">The sequence shown here is derived from an EMBL/GenBank/DDBJ whole genome shotgun (WGS) entry which is preliminary data.</text>
</comment>
<dbReference type="Pfam" id="PF02784">
    <property type="entry name" value="Orn_Arg_deC_N"/>
    <property type="match status" value="1"/>
</dbReference>
<dbReference type="PRINTS" id="PR01181">
    <property type="entry name" value="DAPDCRBXLASE"/>
</dbReference>
<dbReference type="PROSITE" id="PS00878">
    <property type="entry name" value="ODR_DC_2_1"/>
    <property type="match status" value="1"/>
</dbReference>
<reference evidence="12" key="1">
    <citation type="journal article" date="2018" name="Front. Microbiol.">
        <title>Genome-Based Analysis Reveals the Taxonomy and Diversity of the Family Idiomarinaceae.</title>
        <authorList>
            <person name="Liu Y."/>
            <person name="Lai Q."/>
            <person name="Shao Z."/>
        </authorList>
    </citation>
    <scope>NUCLEOTIDE SEQUENCE [LARGE SCALE GENOMIC DNA]</scope>
    <source>
        <strain evidence="12">KYW314</strain>
    </source>
</reference>
<evidence type="ECO:0000259" key="9">
    <source>
        <dbReference type="Pfam" id="PF00278"/>
    </source>
</evidence>
<feature type="binding site" evidence="5">
    <location>
        <position position="372"/>
    </location>
    <ligand>
        <name>substrate</name>
    </ligand>
</feature>
<comment type="subunit">
    <text evidence="5">Homodimer.</text>
</comment>
<feature type="domain" description="Orn/DAP/Arg decarboxylase 2 C-terminal" evidence="9">
    <location>
        <begin position="29"/>
        <end position="370"/>
    </location>
</feature>
<dbReference type="InterPro" id="IPR022643">
    <property type="entry name" value="De-COase2_C"/>
</dbReference>
<dbReference type="HAMAP" id="MF_02120">
    <property type="entry name" value="LysA"/>
    <property type="match status" value="1"/>
</dbReference>
<dbReference type="InterPro" id="IPR022653">
    <property type="entry name" value="De-COase2_pyr-phos_BS"/>
</dbReference>
<proteinExistence type="inferred from homology"/>
<comment type="catalytic activity">
    <reaction evidence="5 8">
        <text>meso-2,6-diaminopimelate + H(+) = L-lysine + CO2</text>
        <dbReference type="Rhea" id="RHEA:15101"/>
        <dbReference type="ChEBI" id="CHEBI:15378"/>
        <dbReference type="ChEBI" id="CHEBI:16526"/>
        <dbReference type="ChEBI" id="CHEBI:32551"/>
        <dbReference type="ChEBI" id="CHEBI:57791"/>
        <dbReference type="EC" id="4.1.1.20"/>
    </reaction>
</comment>
<evidence type="ECO:0000256" key="6">
    <source>
        <dbReference type="NCBIfam" id="TIGR01048"/>
    </source>
</evidence>
<dbReference type="SUPFAM" id="SSF50621">
    <property type="entry name" value="Alanine racemase C-terminal domain-like"/>
    <property type="match status" value="1"/>
</dbReference>
<dbReference type="Gene3D" id="3.20.20.10">
    <property type="entry name" value="Alanine racemase"/>
    <property type="match status" value="1"/>
</dbReference>
<dbReference type="FunFam" id="3.20.20.10:FF:000003">
    <property type="entry name" value="Diaminopimelate decarboxylase"/>
    <property type="match status" value="1"/>
</dbReference>
<dbReference type="GO" id="GO:0009089">
    <property type="term" value="P:lysine biosynthetic process via diaminopimelate"/>
    <property type="evidence" value="ECO:0007669"/>
    <property type="project" value="UniProtKB-UniRule"/>
</dbReference>
<feature type="binding site" evidence="5">
    <location>
        <position position="372"/>
    </location>
    <ligand>
        <name>pyridoxal 5'-phosphate</name>
        <dbReference type="ChEBI" id="CHEBI:597326"/>
    </ligand>
</feature>
<dbReference type="Proteomes" id="UP000287766">
    <property type="component" value="Unassembled WGS sequence"/>
</dbReference>
<feature type="binding site" evidence="5">
    <location>
        <position position="345"/>
    </location>
    <ligand>
        <name>substrate</name>
    </ligand>
</feature>
<name>A0A7Z6ZRN8_9GAMM</name>
<organism evidence="11 12">
    <name type="scientific">Pseudidiomarina aestuarii</name>
    <dbReference type="NCBI Taxonomy" id="624146"/>
    <lineage>
        <taxon>Bacteria</taxon>
        <taxon>Pseudomonadati</taxon>
        <taxon>Pseudomonadota</taxon>
        <taxon>Gammaproteobacteria</taxon>
        <taxon>Alteromonadales</taxon>
        <taxon>Idiomarinaceae</taxon>
        <taxon>Pseudidiomarina</taxon>
    </lineage>
</organism>
<dbReference type="InterPro" id="IPR029066">
    <property type="entry name" value="PLP-binding_barrel"/>
</dbReference>
<feature type="binding site" evidence="5">
    <location>
        <position position="315"/>
    </location>
    <ligand>
        <name>substrate</name>
    </ligand>
</feature>
<comment type="similarity">
    <text evidence="5">Belongs to the Orn/Lys/Arg decarboxylase class-II family. LysA subfamily.</text>
</comment>
<keyword evidence="2 5" id="KW-0210">Decarboxylase</keyword>
<feature type="binding site" evidence="5">
    <location>
        <begin position="272"/>
        <end position="275"/>
    </location>
    <ligand>
        <name>pyridoxal 5'-phosphate</name>
        <dbReference type="ChEBI" id="CHEBI:597326"/>
    </ligand>
</feature>
<dbReference type="AlphaFoldDB" id="A0A7Z6ZRN8"/>
<feature type="domain" description="Orn/DAP/Arg decarboxylase 2 N-terminal" evidence="10">
    <location>
        <begin position="34"/>
        <end position="279"/>
    </location>
</feature>
<feature type="binding site" evidence="5">
    <location>
        <position position="237"/>
    </location>
    <ligand>
        <name>pyridoxal 5'-phosphate</name>
        <dbReference type="ChEBI" id="CHEBI:597326"/>
    </ligand>
</feature>
<dbReference type="PANTHER" id="PTHR43727">
    <property type="entry name" value="DIAMINOPIMELATE DECARBOXYLASE"/>
    <property type="match status" value="1"/>
</dbReference>
<evidence type="ECO:0000256" key="3">
    <source>
        <dbReference type="ARBA" id="ARBA00022898"/>
    </source>
</evidence>
<evidence type="ECO:0000256" key="1">
    <source>
        <dbReference type="ARBA" id="ARBA00001933"/>
    </source>
</evidence>
<dbReference type="InterPro" id="IPR000183">
    <property type="entry name" value="Orn/DAP/Arg_de-COase"/>
</dbReference>
<evidence type="ECO:0000256" key="8">
    <source>
        <dbReference type="RuleBase" id="RU003738"/>
    </source>
</evidence>
<feature type="active site" description="Proton donor" evidence="7">
    <location>
        <position position="344"/>
    </location>
</feature>
<evidence type="ECO:0000256" key="2">
    <source>
        <dbReference type="ARBA" id="ARBA00022793"/>
    </source>
</evidence>
<dbReference type="Gene3D" id="2.40.37.10">
    <property type="entry name" value="Lyase, Ornithine Decarboxylase, Chain A, domain 1"/>
    <property type="match status" value="1"/>
</dbReference>
<evidence type="ECO:0000256" key="5">
    <source>
        <dbReference type="HAMAP-Rule" id="MF_02120"/>
    </source>
</evidence>
<dbReference type="CDD" id="cd06828">
    <property type="entry name" value="PLPDE_III_DapDC"/>
    <property type="match status" value="1"/>
</dbReference>
<keyword evidence="12" id="KW-1185">Reference proteome</keyword>
<evidence type="ECO:0000259" key="10">
    <source>
        <dbReference type="Pfam" id="PF02784"/>
    </source>
</evidence>
<dbReference type="PRINTS" id="PR01179">
    <property type="entry name" value="ODADCRBXLASE"/>
</dbReference>
<evidence type="ECO:0000256" key="4">
    <source>
        <dbReference type="ARBA" id="ARBA00023239"/>
    </source>
</evidence>
<feature type="modified residue" description="N6-(pyridoxal phosphate)lysine" evidence="5 7">
    <location>
        <position position="58"/>
    </location>
</feature>
<keyword evidence="3 5" id="KW-0663">Pyridoxal phosphate</keyword>
<dbReference type="InterPro" id="IPR009006">
    <property type="entry name" value="Ala_racemase/Decarboxylase_C"/>
</dbReference>
<feature type="binding site" evidence="5">
    <location>
        <position position="275"/>
    </location>
    <ligand>
        <name>substrate</name>
    </ligand>
</feature>
<protein>
    <recommendedName>
        <fullName evidence="5 6">Diaminopimelate decarboxylase</fullName>
        <shortName evidence="5">DAP decarboxylase</shortName>
        <shortName evidence="5">DAPDC</shortName>
        <ecNumber evidence="5 6">4.1.1.20</ecNumber>
    </recommendedName>
</protein>
<dbReference type="RefSeq" id="WP_169931549.1">
    <property type="nucleotide sequence ID" value="NZ_PIPR01000004.1"/>
</dbReference>
<dbReference type="InterPro" id="IPR002986">
    <property type="entry name" value="DAP_deCOOHase_LysA"/>
</dbReference>
<dbReference type="GO" id="GO:0008836">
    <property type="term" value="F:diaminopimelate decarboxylase activity"/>
    <property type="evidence" value="ECO:0007669"/>
    <property type="project" value="UniProtKB-UniRule"/>
</dbReference>
<evidence type="ECO:0000256" key="7">
    <source>
        <dbReference type="PIRSR" id="PIRSR600183-50"/>
    </source>
</evidence>
<comment type="function">
    <text evidence="5">Specifically catalyzes the decarboxylation of meso-diaminopimelate (meso-DAP) to L-lysine.</text>
</comment>
<gene>
    <name evidence="5 11" type="primary">lysA</name>
    <name evidence="11" type="ORF">CWE22_11000</name>
</gene>
<dbReference type="SUPFAM" id="SSF51419">
    <property type="entry name" value="PLP-binding barrel"/>
    <property type="match status" value="1"/>
</dbReference>
<dbReference type="Pfam" id="PF00278">
    <property type="entry name" value="Orn_DAP_Arg_deC"/>
    <property type="match status" value="1"/>
</dbReference>
<dbReference type="EMBL" id="PIPR01000004">
    <property type="protein sequence ID" value="RUO38949.1"/>
    <property type="molecule type" value="Genomic_DNA"/>
</dbReference>